<dbReference type="RefSeq" id="WP_100365392.1">
    <property type="nucleotide sequence ID" value="NZ_PGFF01000001.1"/>
</dbReference>
<comment type="caution">
    <text evidence="1">The sequence shown here is derived from an EMBL/GenBank/DDBJ whole genome shotgun (WGS) entry which is preliminary data.</text>
</comment>
<keyword evidence="1" id="KW-0966">Cell projection</keyword>
<keyword evidence="1" id="KW-0969">Cilium</keyword>
<protein>
    <submittedName>
        <fullName evidence="1">Flagellar FliJ protein</fullName>
    </submittedName>
</protein>
<dbReference type="OrthoDB" id="5125557at2"/>
<dbReference type="Proteomes" id="UP000228758">
    <property type="component" value="Unassembled WGS sequence"/>
</dbReference>
<dbReference type="EMBL" id="PGFF01000001">
    <property type="protein sequence ID" value="PJJ73286.1"/>
    <property type="molecule type" value="Genomic_DNA"/>
</dbReference>
<organism evidence="1 2">
    <name type="scientific">Diaminobutyricimonas aerilata</name>
    <dbReference type="NCBI Taxonomy" id="1162967"/>
    <lineage>
        <taxon>Bacteria</taxon>
        <taxon>Bacillati</taxon>
        <taxon>Actinomycetota</taxon>
        <taxon>Actinomycetes</taxon>
        <taxon>Micrococcales</taxon>
        <taxon>Microbacteriaceae</taxon>
        <taxon>Diaminobutyricimonas</taxon>
    </lineage>
</organism>
<keyword evidence="1" id="KW-0282">Flagellum</keyword>
<evidence type="ECO:0000313" key="2">
    <source>
        <dbReference type="Proteomes" id="UP000228758"/>
    </source>
</evidence>
<name>A0A2M9CMZ3_9MICO</name>
<gene>
    <name evidence="1" type="ORF">CLV46_2872</name>
</gene>
<evidence type="ECO:0000313" key="1">
    <source>
        <dbReference type="EMBL" id="PJJ73286.1"/>
    </source>
</evidence>
<reference evidence="1 2" key="1">
    <citation type="submission" date="2017-11" db="EMBL/GenBank/DDBJ databases">
        <title>Genomic Encyclopedia of Archaeal and Bacterial Type Strains, Phase II (KMG-II): From Individual Species to Whole Genera.</title>
        <authorList>
            <person name="Goeker M."/>
        </authorList>
    </citation>
    <scope>NUCLEOTIDE SEQUENCE [LARGE SCALE GENOMIC DNA]</scope>
    <source>
        <strain evidence="1 2">DSM 27393</strain>
    </source>
</reference>
<accession>A0A2M9CMZ3</accession>
<dbReference type="AlphaFoldDB" id="A0A2M9CMZ3"/>
<sequence length="143" mass="15278">MSRLFPLAGLLRIRQVEKDLAAAELAAARADAARTAHRRRAARSVLAAGPSQPNSAETVTAIAAARASTSSMLADLGALEAGHRQRIDEARAAHDEARGRQLAIEKLGERFAVEQGVLEARAEQGVLDELAARAWHTRNRGKA</sequence>
<keyword evidence="2" id="KW-1185">Reference proteome</keyword>
<proteinExistence type="predicted"/>
<dbReference type="Gene3D" id="1.10.287.1700">
    <property type="match status" value="1"/>
</dbReference>
<dbReference type="InterPro" id="IPR053716">
    <property type="entry name" value="Flag_assembly_chemotaxis_eff"/>
</dbReference>